<evidence type="ECO:0000313" key="2">
    <source>
        <dbReference type="EMBL" id="KRK73349.1"/>
    </source>
</evidence>
<sequence>MALAIVLQMEIGNYQTFVPLAWLVLAAVIAIGIAQIWRTRLTITASTVTFGRILASNAITVSWADVRGLTQRGHTFTIDTRGYGRLTIMCLVQAKQLRQVLATHGLVIDQKG</sequence>
<dbReference type="Proteomes" id="UP000051804">
    <property type="component" value="Unassembled WGS sequence"/>
</dbReference>
<accession>A0A0R1JPI9</accession>
<evidence type="ECO:0000313" key="3">
    <source>
        <dbReference type="Proteomes" id="UP000051804"/>
    </source>
</evidence>
<keyword evidence="1" id="KW-0812">Transmembrane</keyword>
<keyword evidence="1" id="KW-1133">Transmembrane helix</keyword>
<feature type="transmembrane region" description="Helical" evidence="1">
    <location>
        <begin position="20"/>
        <end position="37"/>
    </location>
</feature>
<keyword evidence="3" id="KW-1185">Reference proteome</keyword>
<organism evidence="2 3">
    <name type="scientific">Lacticaseibacillus nasuensis JCM 17158</name>
    <dbReference type="NCBI Taxonomy" id="1291734"/>
    <lineage>
        <taxon>Bacteria</taxon>
        <taxon>Bacillati</taxon>
        <taxon>Bacillota</taxon>
        <taxon>Bacilli</taxon>
        <taxon>Lactobacillales</taxon>
        <taxon>Lactobacillaceae</taxon>
        <taxon>Lacticaseibacillus</taxon>
    </lineage>
</organism>
<protein>
    <submittedName>
        <fullName evidence="2">Uncharacterized protein</fullName>
    </submittedName>
</protein>
<evidence type="ECO:0000256" key="1">
    <source>
        <dbReference type="SAM" id="Phobius"/>
    </source>
</evidence>
<proteinExistence type="predicted"/>
<gene>
    <name evidence="2" type="ORF">FD02_GL001207</name>
</gene>
<comment type="caution">
    <text evidence="2">The sequence shown here is derived from an EMBL/GenBank/DDBJ whole genome shotgun (WGS) entry which is preliminary data.</text>
</comment>
<dbReference type="EMBL" id="AZDJ01000013">
    <property type="protein sequence ID" value="KRK73349.1"/>
    <property type="molecule type" value="Genomic_DNA"/>
</dbReference>
<dbReference type="AlphaFoldDB" id="A0A0R1JPI9"/>
<keyword evidence="1" id="KW-0472">Membrane</keyword>
<dbReference type="STRING" id="1291734.FD02_GL001207"/>
<reference evidence="2 3" key="1">
    <citation type="journal article" date="2015" name="Genome Announc.">
        <title>Expanding the biotechnology potential of lactobacilli through comparative genomics of 213 strains and associated genera.</title>
        <authorList>
            <person name="Sun Z."/>
            <person name="Harris H.M."/>
            <person name="McCann A."/>
            <person name="Guo C."/>
            <person name="Argimon S."/>
            <person name="Zhang W."/>
            <person name="Yang X."/>
            <person name="Jeffery I.B."/>
            <person name="Cooney J.C."/>
            <person name="Kagawa T.F."/>
            <person name="Liu W."/>
            <person name="Song Y."/>
            <person name="Salvetti E."/>
            <person name="Wrobel A."/>
            <person name="Rasinkangas P."/>
            <person name="Parkhill J."/>
            <person name="Rea M.C."/>
            <person name="O'Sullivan O."/>
            <person name="Ritari J."/>
            <person name="Douillard F.P."/>
            <person name="Paul Ross R."/>
            <person name="Yang R."/>
            <person name="Briner A.E."/>
            <person name="Felis G.E."/>
            <person name="de Vos W.M."/>
            <person name="Barrangou R."/>
            <person name="Klaenhammer T.R."/>
            <person name="Caufield P.W."/>
            <person name="Cui Y."/>
            <person name="Zhang H."/>
            <person name="O'Toole P.W."/>
        </authorList>
    </citation>
    <scope>NUCLEOTIDE SEQUENCE [LARGE SCALE GENOMIC DNA]</scope>
    <source>
        <strain evidence="2 3">JCM 17158</strain>
    </source>
</reference>
<dbReference type="PATRIC" id="fig|1291734.4.peg.1238"/>
<name>A0A0R1JPI9_9LACO</name>